<dbReference type="Gene3D" id="3.40.50.300">
    <property type="entry name" value="P-loop containing nucleotide triphosphate hydrolases"/>
    <property type="match status" value="1"/>
</dbReference>
<reference evidence="2 4" key="2">
    <citation type="submission" date="2021-03" db="EMBL/GenBank/DDBJ databases">
        <title>Genome sequencing of Bifidobacterium imperatoris JCM 32708.</title>
        <authorList>
            <person name="Kim J."/>
        </authorList>
    </citation>
    <scope>NUCLEOTIDE SEQUENCE [LARGE SCALE GENOMIC DNA]</scope>
    <source>
        <strain evidence="2 4">JCM 32708</strain>
    </source>
</reference>
<sequence>MLDQKSAGAAHESPEAADRSDGLVFKLESRADVHVTSLCYIMYPWLVKGGLNVLSGAGGSRKTMWALFVLAQATRGLLKDENGDRVPPMKVLYVHQYEDVPESIIYPRLDMMHADSSKYRLFSMKQRSPIDGSLIPAYPQAEEIKKGLEKAVLEWDPDFIIIDPITLLIDGDTNSRKDVQPALVFCNALAQARRPRAILGIHHWNKAGIFSGSQKFEDTSRSFMDIAVDPTKPESSIVTIGKANNNGKRSMRIISVTRPYTYDDGNVRDIQIIEGMEDSELTVDAIRQIRASGDDTDDVLEQDAWLRDYLGSHGRNGVPRKQVIEEGAKNGFSESQLKHAMNRIGGKSQRVRKAGAGCLWVLPQRQES</sequence>
<dbReference type="AlphaFoldDB" id="A0A2N5IQP8"/>
<dbReference type="Proteomes" id="UP000663067">
    <property type="component" value="Chromosome"/>
</dbReference>
<evidence type="ECO:0000313" key="2">
    <source>
        <dbReference type="EMBL" id="QSY56894.1"/>
    </source>
</evidence>
<proteinExistence type="predicted"/>
<protein>
    <submittedName>
        <fullName evidence="1">AAA domain-containing protein</fullName>
    </submittedName>
    <submittedName>
        <fullName evidence="2">AAA family ATPase</fullName>
    </submittedName>
</protein>
<keyword evidence="4" id="KW-1185">Reference proteome</keyword>
<dbReference type="Pfam" id="PF13481">
    <property type="entry name" value="AAA_25"/>
    <property type="match status" value="1"/>
</dbReference>
<dbReference type="EMBL" id="NMWV01000024">
    <property type="protein sequence ID" value="PLS24266.1"/>
    <property type="molecule type" value="Genomic_DNA"/>
</dbReference>
<organism evidence="1 3">
    <name type="scientific">Bifidobacterium imperatoris</name>
    <dbReference type="NCBI Taxonomy" id="2020965"/>
    <lineage>
        <taxon>Bacteria</taxon>
        <taxon>Bacillati</taxon>
        <taxon>Actinomycetota</taxon>
        <taxon>Actinomycetes</taxon>
        <taxon>Bifidobacteriales</taxon>
        <taxon>Bifidobacteriaceae</taxon>
        <taxon>Bifidobacterium</taxon>
    </lineage>
</organism>
<dbReference type="SUPFAM" id="SSF52540">
    <property type="entry name" value="P-loop containing nucleoside triphosphate hydrolases"/>
    <property type="match status" value="1"/>
</dbReference>
<evidence type="ECO:0000313" key="4">
    <source>
        <dbReference type="Proteomes" id="UP000663067"/>
    </source>
</evidence>
<dbReference type="RefSeq" id="WP_101626203.1">
    <property type="nucleotide sequence ID" value="NZ_CP071591.1"/>
</dbReference>
<dbReference type="InterPro" id="IPR027417">
    <property type="entry name" value="P-loop_NTPase"/>
</dbReference>
<evidence type="ECO:0000313" key="3">
    <source>
        <dbReference type="Proteomes" id="UP000234855"/>
    </source>
</evidence>
<evidence type="ECO:0000313" key="1">
    <source>
        <dbReference type="EMBL" id="PLS24266.1"/>
    </source>
</evidence>
<dbReference type="EMBL" id="CP071591">
    <property type="protein sequence ID" value="QSY56894.1"/>
    <property type="molecule type" value="Genomic_DNA"/>
</dbReference>
<reference evidence="1 3" key="1">
    <citation type="submission" date="2017-07" db="EMBL/GenBank/DDBJ databases">
        <title>Bifidobacterium novel species.</title>
        <authorList>
            <person name="Lugli G.A."/>
            <person name="Milani C."/>
            <person name="Duranti S."/>
            <person name="Mangifesta M."/>
        </authorList>
    </citation>
    <scope>NUCLEOTIDE SEQUENCE [LARGE SCALE GENOMIC DNA]</scope>
    <source>
        <strain evidence="1 3">45</strain>
    </source>
</reference>
<name>A0A2N5IQP8_9BIFI</name>
<dbReference type="Proteomes" id="UP000234855">
    <property type="component" value="Unassembled WGS sequence"/>
</dbReference>
<accession>A0A2N5IQP8</accession>
<gene>
    <name evidence="2" type="ORF">BLI708_06315</name>
    <name evidence="1" type="ORF">Tam1G_1675</name>
</gene>